<gene>
    <name evidence="1" type="ORF">PG999_005557</name>
</gene>
<dbReference type="EMBL" id="JAQQWP010000004">
    <property type="protein sequence ID" value="KAK8121437.1"/>
    <property type="molecule type" value="Genomic_DNA"/>
</dbReference>
<dbReference type="AlphaFoldDB" id="A0AAW0R2G0"/>
<protein>
    <submittedName>
        <fullName evidence="1">Uncharacterized protein</fullName>
    </submittedName>
</protein>
<comment type="caution">
    <text evidence="1">The sequence shown here is derived from an EMBL/GenBank/DDBJ whole genome shotgun (WGS) entry which is preliminary data.</text>
</comment>
<proteinExistence type="predicted"/>
<organism evidence="1 2">
    <name type="scientific">Apiospora kogelbergensis</name>
    <dbReference type="NCBI Taxonomy" id="1337665"/>
    <lineage>
        <taxon>Eukaryota</taxon>
        <taxon>Fungi</taxon>
        <taxon>Dikarya</taxon>
        <taxon>Ascomycota</taxon>
        <taxon>Pezizomycotina</taxon>
        <taxon>Sordariomycetes</taxon>
        <taxon>Xylariomycetidae</taxon>
        <taxon>Amphisphaeriales</taxon>
        <taxon>Apiosporaceae</taxon>
        <taxon>Apiospora</taxon>
    </lineage>
</organism>
<evidence type="ECO:0000313" key="2">
    <source>
        <dbReference type="Proteomes" id="UP001392437"/>
    </source>
</evidence>
<evidence type="ECO:0000313" key="1">
    <source>
        <dbReference type="EMBL" id="KAK8121437.1"/>
    </source>
</evidence>
<sequence>MGRITQPDANAALRDEWDETKIHDERSAIYVHYSIEQKSTIYDKVSEDWRMRSIVGMQAVVRAVQIDARDQVAEKVVPEEVAPKAIAFQAKILTVKSKK</sequence>
<reference evidence="1 2" key="1">
    <citation type="submission" date="2023-01" db="EMBL/GenBank/DDBJ databases">
        <title>Analysis of 21 Apiospora genomes using comparative genomics revels a genus with tremendous synthesis potential of carbohydrate active enzymes and secondary metabolites.</title>
        <authorList>
            <person name="Sorensen T."/>
        </authorList>
    </citation>
    <scope>NUCLEOTIDE SEQUENCE [LARGE SCALE GENOMIC DNA]</scope>
    <source>
        <strain evidence="1 2">CBS 117206</strain>
    </source>
</reference>
<name>A0AAW0R2G0_9PEZI</name>
<accession>A0AAW0R2G0</accession>
<dbReference type="Proteomes" id="UP001392437">
    <property type="component" value="Unassembled WGS sequence"/>
</dbReference>
<keyword evidence="2" id="KW-1185">Reference proteome</keyword>